<dbReference type="Pfam" id="PF21406">
    <property type="entry name" value="C3_CUB1"/>
    <property type="match status" value="1"/>
</dbReference>
<evidence type="ECO:0000256" key="1">
    <source>
        <dbReference type="SAM" id="MobiDB-lite"/>
    </source>
</evidence>
<dbReference type="KEGG" id="beq:BEWA_033050"/>
<dbReference type="EMBL" id="CP001669">
    <property type="protein sequence ID" value="AFZ80452.1"/>
    <property type="molecule type" value="Genomic_DNA"/>
</dbReference>
<dbReference type="AlphaFoldDB" id="L0AY00"/>
<dbReference type="Gene3D" id="2.60.120.1540">
    <property type="match status" value="1"/>
</dbReference>
<dbReference type="Proteomes" id="UP000031512">
    <property type="component" value="Chromosome 1"/>
</dbReference>
<dbReference type="InterPro" id="IPR049466">
    <property type="entry name" value="C3_CUB1"/>
</dbReference>
<keyword evidence="4" id="KW-1185">Reference proteome</keyword>
<evidence type="ECO:0000313" key="3">
    <source>
        <dbReference type="EMBL" id="AFZ80452.1"/>
    </source>
</evidence>
<sequence length="325" mass="35711">MNLTFHNSKHNANNDDKKYCCSYHSYNGGKRISVSKQEVSCTSHNTGSTSFFQHTVNSGSRVRLAAIKYYGIRTPRKRINIDSLKLPTKESAKVTVYTFYSLERNPVLIYVDFKGGIATTGWYRKGDSSAGDNEEWTEVKDLKDKAPDKLTNPTGCNSEGFKELADKLKDLGCKGLEQCTAVRTLDPEHLGQNGVQREEVPAADLSDQVPDTESETKILLQGTPVAQMAEDAIDSEDKEEEEDGPEALPQVGGQDPGTVGGTSDLEALALQIKDALGLSDLDTIFAVICGGLTKVGLTSATTYLAVWKLYKFCKSLRKDPWVRQI</sequence>
<reference evidence="3 4" key="1">
    <citation type="journal article" date="2012" name="BMC Genomics">
        <title>Comparative genomic analysis and phylogenetic position of Theileria equi.</title>
        <authorList>
            <person name="Kappmeyer L.S."/>
            <person name="Thiagarajan M."/>
            <person name="Herndon D.R."/>
            <person name="Ramsay J.D."/>
            <person name="Caler E."/>
            <person name="Djikeng A."/>
            <person name="Gillespie J.J."/>
            <person name="Lau A.O."/>
            <person name="Roalson E.H."/>
            <person name="Silva J.C."/>
            <person name="Silva M.G."/>
            <person name="Suarez C.E."/>
            <person name="Ueti M.W."/>
            <person name="Nene V.M."/>
            <person name="Mealey R.H."/>
            <person name="Knowles D.P."/>
            <person name="Brayton K.A."/>
        </authorList>
    </citation>
    <scope>NUCLEOTIDE SEQUENCE [LARGE SCALE GENOMIC DNA]</scope>
    <source>
        <strain evidence="3 4">WA</strain>
    </source>
</reference>
<organism evidence="3 4">
    <name type="scientific">Theileria equi strain WA</name>
    <dbReference type="NCBI Taxonomy" id="1537102"/>
    <lineage>
        <taxon>Eukaryota</taxon>
        <taxon>Sar</taxon>
        <taxon>Alveolata</taxon>
        <taxon>Apicomplexa</taxon>
        <taxon>Aconoidasida</taxon>
        <taxon>Piroplasmida</taxon>
        <taxon>Theileriidae</taxon>
        <taxon>Theileria</taxon>
    </lineage>
</organism>
<dbReference type="eggNOG" id="KOG1366">
    <property type="taxonomic scope" value="Eukaryota"/>
</dbReference>
<protein>
    <recommendedName>
        <fullName evidence="2">Complement component 3 CUB domain-containing protein</fullName>
    </recommendedName>
</protein>
<gene>
    <name evidence="3" type="ORF">BEWA_033050</name>
</gene>
<proteinExistence type="predicted"/>
<dbReference type="STRING" id="1537102.L0AY00"/>
<feature type="compositionally biased region" description="Acidic residues" evidence="1">
    <location>
        <begin position="233"/>
        <end position="245"/>
    </location>
</feature>
<evidence type="ECO:0000313" key="4">
    <source>
        <dbReference type="Proteomes" id="UP000031512"/>
    </source>
</evidence>
<accession>L0AY00</accession>
<dbReference type="RefSeq" id="XP_004830118.1">
    <property type="nucleotide sequence ID" value="XM_004830061.1"/>
</dbReference>
<feature type="region of interest" description="Disordered" evidence="1">
    <location>
        <begin position="233"/>
        <end position="260"/>
    </location>
</feature>
<dbReference type="OrthoDB" id="6359008at2759"/>
<dbReference type="GeneID" id="15803573"/>
<dbReference type="VEuPathDB" id="PiroplasmaDB:BEWA_033050"/>
<feature type="region of interest" description="Disordered" evidence="1">
    <location>
        <begin position="190"/>
        <end position="215"/>
    </location>
</feature>
<evidence type="ECO:0000259" key="2">
    <source>
        <dbReference type="Pfam" id="PF21406"/>
    </source>
</evidence>
<name>L0AY00_THEEQ</name>
<feature type="domain" description="Complement component 3 CUB" evidence="2">
    <location>
        <begin position="185"/>
        <end position="217"/>
    </location>
</feature>